<dbReference type="InterPro" id="IPR013111">
    <property type="entry name" value="EGF_extracell"/>
</dbReference>
<evidence type="ECO:0000313" key="7">
    <source>
        <dbReference type="EMBL" id="CAL1529128.1"/>
    </source>
</evidence>
<evidence type="ECO:0000256" key="3">
    <source>
        <dbReference type="SAM" id="Phobius"/>
    </source>
</evidence>
<keyword evidence="3" id="KW-0472">Membrane</keyword>
<dbReference type="PROSITE" id="PS50026">
    <property type="entry name" value="EGF_3"/>
    <property type="match status" value="1"/>
</dbReference>
<dbReference type="InterPro" id="IPR001507">
    <property type="entry name" value="ZP_dom"/>
</dbReference>
<feature type="domain" description="EGF-like" evidence="5">
    <location>
        <begin position="83"/>
        <end position="117"/>
    </location>
</feature>
<protein>
    <recommendedName>
        <fullName evidence="9">ZP domain-containing protein</fullName>
    </recommendedName>
</protein>
<evidence type="ECO:0000256" key="1">
    <source>
        <dbReference type="ARBA" id="ARBA00023157"/>
    </source>
</evidence>
<feature type="domain" description="ZP" evidence="6">
    <location>
        <begin position="115"/>
        <end position="403"/>
    </location>
</feature>
<evidence type="ECO:0008006" key="9">
    <source>
        <dbReference type="Google" id="ProtNLM"/>
    </source>
</evidence>
<comment type="caution">
    <text evidence="7">The sequence shown here is derived from an EMBL/GenBank/DDBJ whole genome shotgun (WGS) entry which is preliminary data.</text>
</comment>
<keyword evidence="3" id="KW-1133">Transmembrane helix</keyword>
<evidence type="ECO:0000313" key="8">
    <source>
        <dbReference type="Proteomes" id="UP001497497"/>
    </source>
</evidence>
<evidence type="ECO:0000259" key="5">
    <source>
        <dbReference type="PROSITE" id="PS50026"/>
    </source>
</evidence>
<evidence type="ECO:0000256" key="2">
    <source>
        <dbReference type="PROSITE-ProRule" id="PRU00076"/>
    </source>
</evidence>
<evidence type="ECO:0000259" key="6">
    <source>
        <dbReference type="PROSITE" id="PS51034"/>
    </source>
</evidence>
<keyword evidence="3" id="KW-0812">Transmembrane</keyword>
<sequence length="511" mass="56108">MASAFKQGRFTACIFLFWLMTIIFCTQKEAEASDPILKYDCRKPGEICVSSQNCNLTTGSCGCQQNTNNTHYDYSCQSYSINALANCLAFDNCSGHGFCNATNNCVCDEGYYGGKCSMPRVQVACNLTHMFINVNPYGSGGMFVYVSGHQEAPCVLQDKVPADLRNFGLAGDVKGWNLVISHNGSTCGGAIVKHSRNQPGTKIYKRTFQMQYLQEIKTLEDKVIEAECKISGNEEVISFGNYTVNDISKDNGLNVSFAITANVTLAVQHNGTDVSSSSINLGDELDLIFTMSSVNNVYNDFMIKECTANDVDNSSTSVRLIYNLCPNLTLSSLFMIPPPPQGLKSNHTKNSSPSNPAVTLKLKAFMFTEHGQSARISFTCTVTFCNEECTQHILDVTQSANTAGRKRRSADNEAKVSAVVTVVDPFANVKELKNTNQMEQCLQEPSFIATLATCGAVIFILLIICIILATKLMTLRQKRVNEPTGCTGPAFELRIPRLSVSNSKEHFYHHD</sequence>
<name>A0AAV2H6D0_LYMST</name>
<reference evidence="7 8" key="1">
    <citation type="submission" date="2024-04" db="EMBL/GenBank/DDBJ databases">
        <authorList>
            <consortium name="Genoscope - CEA"/>
            <person name="William W."/>
        </authorList>
    </citation>
    <scope>NUCLEOTIDE SEQUENCE [LARGE SCALE GENOMIC DNA]</scope>
</reference>
<accession>A0AAV2H6D0</accession>
<dbReference type="PROSITE" id="PS51034">
    <property type="entry name" value="ZP_2"/>
    <property type="match status" value="1"/>
</dbReference>
<keyword evidence="1 2" id="KW-1015">Disulfide bond</keyword>
<keyword evidence="2" id="KW-0245">EGF-like domain</keyword>
<dbReference type="PROSITE" id="PS00022">
    <property type="entry name" value="EGF_1"/>
    <property type="match status" value="1"/>
</dbReference>
<dbReference type="PROSITE" id="PS01186">
    <property type="entry name" value="EGF_2"/>
    <property type="match status" value="1"/>
</dbReference>
<dbReference type="AlphaFoldDB" id="A0AAV2H6D0"/>
<feature type="chain" id="PRO_5043898203" description="ZP domain-containing protein" evidence="4">
    <location>
        <begin position="33"/>
        <end position="511"/>
    </location>
</feature>
<organism evidence="7 8">
    <name type="scientific">Lymnaea stagnalis</name>
    <name type="common">Great pond snail</name>
    <name type="synonym">Helix stagnalis</name>
    <dbReference type="NCBI Taxonomy" id="6523"/>
    <lineage>
        <taxon>Eukaryota</taxon>
        <taxon>Metazoa</taxon>
        <taxon>Spiralia</taxon>
        <taxon>Lophotrochozoa</taxon>
        <taxon>Mollusca</taxon>
        <taxon>Gastropoda</taxon>
        <taxon>Heterobranchia</taxon>
        <taxon>Euthyneura</taxon>
        <taxon>Panpulmonata</taxon>
        <taxon>Hygrophila</taxon>
        <taxon>Lymnaeoidea</taxon>
        <taxon>Lymnaeidae</taxon>
        <taxon>Lymnaea</taxon>
    </lineage>
</organism>
<feature type="transmembrane region" description="Helical" evidence="3">
    <location>
        <begin position="447"/>
        <end position="469"/>
    </location>
</feature>
<feature type="disulfide bond" evidence="2">
    <location>
        <begin position="107"/>
        <end position="116"/>
    </location>
</feature>
<dbReference type="Proteomes" id="UP001497497">
    <property type="component" value="Unassembled WGS sequence"/>
</dbReference>
<evidence type="ECO:0000256" key="4">
    <source>
        <dbReference type="SAM" id="SignalP"/>
    </source>
</evidence>
<feature type="signal peptide" evidence="4">
    <location>
        <begin position="1"/>
        <end position="32"/>
    </location>
</feature>
<gene>
    <name evidence="7" type="ORF">GSLYS_00003283001</name>
</gene>
<keyword evidence="8" id="KW-1185">Reference proteome</keyword>
<proteinExistence type="predicted"/>
<comment type="caution">
    <text evidence="2">Lacks conserved residue(s) required for the propagation of feature annotation.</text>
</comment>
<dbReference type="Pfam" id="PF07974">
    <property type="entry name" value="EGF_2"/>
    <property type="match status" value="1"/>
</dbReference>
<dbReference type="EMBL" id="CAXITT010000043">
    <property type="protein sequence ID" value="CAL1529128.1"/>
    <property type="molecule type" value="Genomic_DNA"/>
</dbReference>
<dbReference type="Gene3D" id="2.10.25.10">
    <property type="entry name" value="Laminin"/>
    <property type="match status" value="1"/>
</dbReference>
<dbReference type="InterPro" id="IPR000742">
    <property type="entry name" value="EGF"/>
</dbReference>
<keyword evidence="4" id="KW-0732">Signal</keyword>